<evidence type="ECO:0000313" key="3">
    <source>
        <dbReference type="Proteomes" id="UP000031552"/>
    </source>
</evidence>
<dbReference type="eggNOG" id="COG0515">
    <property type="taxonomic scope" value="Bacteria"/>
</dbReference>
<evidence type="ECO:0000313" key="2">
    <source>
        <dbReference type="EMBL" id="CDR34231.1"/>
    </source>
</evidence>
<dbReference type="AlphaFoldDB" id="A0A090CZE2"/>
<keyword evidence="3" id="KW-1185">Reference proteome</keyword>
<accession>A0A090CZE2</accession>
<dbReference type="Proteomes" id="UP000031552">
    <property type="component" value="Unassembled WGS sequence"/>
</dbReference>
<dbReference type="InterPro" id="IPR000719">
    <property type="entry name" value="Prot_kinase_dom"/>
</dbReference>
<comment type="caution">
    <text evidence="2">The sequence shown here is derived from an EMBL/GenBank/DDBJ whole genome shotgun (WGS) entry which is preliminary data.</text>
</comment>
<dbReference type="GO" id="GO:0004672">
    <property type="term" value="F:protein kinase activity"/>
    <property type="evidence" value="ECO:0007669"/>
    <property type="project" value="InterPro"/>
</dbReference>
<name>A0A090CZE2_9BACT</name>
<dbReference type="InterPro" id="IPR011009">
    <property type="entry name" value="Kinase-like_dom_sf"/>
</dbReference>
<gene>
    <name evidence="2" type="ORF">CSEC_1412</name>
</gene>
<reference evidence="2" key="1">
    <citation type="submission" date="2013-12" db="EMBL/GenBank/DDBJ databases">
        <authorList>
            <person name="Linke B."/>
        </authorList>
    </citation>
    <scope>NUCLEOTIDE SEQUENCE [LARGE SCALE GENOMIC DNA]</scope>
    <source>
        <strain evidence="2">CRIB-18</strain>
    </source>
</reference>
<organism evidence="2 3">
    <name type="scientific">Candidatus Criblamydia sequanensis CRIB-18</name>
    <dbReference type="NCBI Taxonomy" id="1437425"/>
    <lineage>
        <taxon>Bacteria</taxon>
        <taxon>Pseudomonadati</taxon>
        <taxon>Chlamydiota</taxon>
        <taxon>Chlamydiia</taxon>
        <taxon>Parachlamydiales</taxon>
        <taxon>Candidatus Criblamydiaceae</taxon>
        <taxon>Candidatus Criblamydia</taxon>
    </lineage>
</organism>
<dbReference type="GO" id="GO:0005524">
    <property type="term" value="F:ATP binding"/>
    <property type="evidence" value="ECO:0007669"/>
    <property type="project" value="InterPro"/>
</dbReference>
<protein>
    <submittedName>
        <fullName evidence="2">Secreted protein</fullName>
    </submittedName>
</protein>
<dbReference type="Gene3D" id="1.10.510.10">
    <property type="entry name" value="Transferase(Phosphotransferase) domain 1"/>
    <property type="match status" value="1"/>
</dbReference>
<dbReference type="STRING" id="1437425.CSEC_1412"/>
<sequence length="367" mass="42745">MTRLMNKIILFLTTLIFSFKLDADDRWFRYESLSKSLEALSEDDLLSLLKQGTPLESSWGSTLRIEFNGIPIFVKLISLNEVEGNEENLNSTRNVFKIPLYYQYGVGSSGFNVWREVAANEKATEWVLAGKTINFPMLYHYRIIKNFKERKPLGEEEFQKEVAYWGNSKEIGDRIIANERAESNVVLFSEYIPEKLKTWLHKELKKGNRAIDKAIAMVEKELQETTLYLKNEGMIHFDAHFHNILTDGEHLYFSDFGLALSSEFDLSEEEVQFFNLHKDYDRYFVLASLANWIVANTFGKEGMEEVMKVYAEDRIPEFRPDSLTPFLESILKRNAALTFKMGQFFNSLIKETKETPYPSVDLENELF</sequence>
<dbReference type="EMBL" id="CCEJ010000007">
    <property type="protein sequence ID" value="CDR34231.1"/>
    <property type="molecule type" value="Genomic_DNA"/>
</dbReference>
<proteinExistence type="predicted"/>
<evidence type="ECO:0000259" key="1">
    <source>
        <dbReference type="PROSITE" id="PS50011"/>
    </source>
</evidence>
<dbReference type="SUPFAM" id="SSF56112">
    <property type="entry name" value="Protein kinase-like (PK-like)"/>
    <property type="match status" value="1"/>
</dbReference>
<feature type="domain" description="Protein kinase" evidence="1">
    <location>
        <begin position="100"/>
        <end position="367"/>
    </location>
</feature>
<reference evidence="2" key="2">
    <citation type="submission" date="2014-09" db="EMBL/GenBank/DDBJ databases">
        <title>Criblamydia sequanensis harbors a mega-plasmid encoding arsenite resistance.</title>
        <authorList>
            <person name="Bertelli C."/>
            <person name="Goesmann A."/>
            <person name="Greub G."/>
        </authorList>
    </citation>
    <scope>NUCLEOTIDE SEQUENCE [LARGE SCALE GENOMIC DNA]</scope>
    <source>
        <strain evidence="2">CRIB-18</strain>
    </source>
</reference>
<dbReference type="PROSITE" id="PS50011">
    <property type="entry name" value="PROTEIN_KINASE_DOM"/>
    <property type="match status" value="1"/>
</dbReference>